<gene>
    <name evidence="2" type="primary">Abca5_3</name>
    <name evidence="2" type="ORF">OREMEL_R13950</name>
</gene>
<feature type="non-terminal residue" evidence="2">
    <location>
        <position position="1"/>
    </location>
</feature>
<reference evidence="2 3" key="1">
    <citation type="submission" date="2019-09" db="EMBL/GenBank/DDBJ databases">
        <title>Bird 10,000 Genomes (B10K) Project - Family phase.</title>
        <authorList>
            <person name="Zhang G."/>
        </authorList>
    </citation>
    <scope>NUCLEOTIDE SEQUENCE [LARGE SCALE GENOMIC DNA]</scope>
    <source>
        <strain evidence="2">OUT-0002</strain>
    </source>
</reference>
<dbReference type="OrthoDB" id="9363976at2759"/>
<name>A0A7L3NLZ0_9AVES</name>
<feature type="transmembrane region" description="Helical" evidence="1">
    <location>
        <begin position="66"/>
        <end position="83"/>
    </location>
</feature>
<evidence type="ECO:0000256" key="1">
    <source>
        <dbReference type="SAM" id="Phobius"/>
    </source>
</evidence>
<keyword evidence="3" id="KW-1185">Reference proteome</keyword>
<feature type="non-terminal residue" evidence="2">
    <location>
        <position position="106"/>
    </location>
</feature>
<evidence type="ECO:0000313" key="3">
    <source>
        <dbReference type="Proteomes" id="UP000579904"/>
    </source>
</evidence>
<sequence>ALVDIPLFWTLFCLMFGVVLLFSRVFPLQASALLTLITCVLGYGTSLVLLTYLIAFKFRTGRSNRYLWSFVFILVNFTLYLLSGIHEDFCFIFSVLVPVFPLLGWF</sequence>
<feature type="transmembrane region" description="Helical" evidence="1">
    <location>
        <begin position="32"/>
        <end position="54"/>
    </location>
</feature>
<comment type="caution">
    <text evidence="2">The sequence shown here is derived from an EMBL/GenBank/DDBJ whole genome shotgun (WGS) entry which is preliminary data.</text>
</comment>
<accession>A0A7L3NLZ0</accession>
<proteinExistence type="predicted"/>
<keyword evidence="1" id="KW-0472">Membrane</keyword>
<keyword evidence="1" id="KW-0812">Transmembrane</keyword>
<keyword evidence="1" id="KW-1133">Transmembrane helix</keyword>
<evidence type="ECO:0000313" key="2">
    <source>
        <dbReference type="EMBL" id="NXU79979.1"/>
    </source>
</evidence>
<dbReference type="EMBL" id="VZUB01039131">
    <property type="protein sequence ID" value="NXU79979.1"/>
    <property type="molecule type" value="Genomic_DNA"/>
</dbReference>
<feature type="transmembrane region" description="Helical" evidence="1">
    <location>
        <begin position="7"/>
        <end position="26"/>
    </location>
</feature>
<dbReference type="AlphaFoldDB" id="A0A7L3NLZ0"/>
<organism evidence="2 3">
    <name type="scientific">Oreotrochilus melanogaster</name>
    <dbReference type="NCBI Taxonomy" id="689266"/>
    <lineage>
        <taxon>Eukaryota</taxon>
        <taxon>Metazoa</taxon>
        <taxon>Chordata</taxon>
        <taxon>Craniata</taxon>
        <taxon>Vertebrata</taxon>
        <taxon>Euteleostomi</taxon>
        <taxon>Archelosauria</taxon>
        <taxon>Archosauria</taxon>
        <taxon>Dinosauria</taxon>
        <taxon>Saurischia</taxon>
        <taxon>Theropoda</taxon>
        <taxon>Coelurosauria</taxon>
        <taxon>Aves</taxon>
        <taxon>Neognathae</taxon>
        <taxon>Neoaves</taxon>
        <taxon>Strisores</taxon>
        <taxon>Apodiformes</taxon>
        <taxon>Trochilidae</taxon>
        <taxon>Oreotrochilus</taxon>
    </lineage>
</organism>
<dbReference type="Proteomes" id="UP000579904">
    <property type="component" value="Unassembled WGS sequence"/>
</dbReference>
<protein>
    <submittedName>
        <fullName evidence="2">ABCA5 protein</fullName>
    </submittedName>
</protein>